<feature type="compositionally biased region" description="Basic residues" evidence="1">
    <location>
        <begin position="351"/>
        <end position="360"/>
    </location>
</feature>
<proteinExistence type="predicted"/>
<dbReference type="OrthoDB" id="10251727at2759"/>
<evidence type="ECO:0000313" key="3">
    <source>
        <dbReference type="Proteomes" id="UP000245609"/>
    </source>
</evidence>
<feature type="compositionally biased region" description="Basic and acidic residues" evidence="1">
    <location>
        <begin position="327"/>
        <end position="350"/>
    </location>
</feature>
<dbReference type="Gene3D" id="3.40.50.790">
    <property type="match status" value="1"/>
</dbReference>
<feature type="compositionally biased region" description="Low complexity" evidence="1">
    <location>
        <begin position="379"/>
        <end position="388"/>
    </location>
</feature>
<dbReference type="Pfam" id="PF00687">
    <property type="entry name" value="Ribosomal_L1"/>
    <property type="match status" value="1"/>
</dbReference>
<feature type="compositionally biased region" description="Basic and acidic residues" evidence="1">
    <location>
        <begin position="283"/>
        <end position="293"/>
    </location>
</feature>
<keyword evidence="3" id="KW-1185">Reference proteome</keyword>
<evidence type="ECO:0008006" key="4">
    <source>
        <dbReference type="Google" id="ProtNLM"/>
    </source>
</evidence>
<evidence type="ECO:0000256" key="1">
    <source>
        <dbReference type="SAM" id="MobiDB-lite"/>
    </source>
</evidence>
<dbReference type="STRING" id="133381.A0A2T9Z3Y0"/>
<dbReference type="SUPFAM" id="SSF56808">
    <property type="entry name" value="Ribosomal protein L1"/>
    <property type="match status" value="1"/>
</dbReference>
<feature type="compositionally biased region" description="Basic and acidic residues" evidence="1">
    <location>
        <begin position="361"/>
        <end position="371"/>
    </location>
</feature>
<dbReference type="InterPro" id="IPR016095">
    <property type="entry name" value="Ribosomal_uL1_3-a/b-sand"/>
</dbReference>
<accession>A0A2T9Z3Y0</accession>
<feature type="compositionally biased region" description="Basic and acidic residues" evidence="1">
    <location>
        <begin position="304"/>
        <end position="316"/>
    </location>
</feature>
<sequence length="414" mass="45594">VVNASKALLEIVAKEAEKSTPKNSLFEAGPESIYLNISTKSVSTDTSPKPFRIPLKTPLYKDETSVCLITVDANEAIKDQLSDNKIPFIRQLISLTELKKSYKPYEAKRALLTSHTLFMADDRVIPSLPKLIGTKFFKAKKQPIPVSISGSNIKPELENALNSTYLFETAGSLQSIKIASSDMSPEQISDNIISAIPHILKRIPKKSKNVRAVFIKSLKSLALPIYEDTKPLKKAKPSTTAPSDKSDIPLADLANLAQPKPLKSTKKRKSDESQPSQSTPDDTSTKKPARDAPKPSPKSKKRSRPENDVKVVEKPAPKPRAKRATKPKTEDAPKPETEDAPKPETEDAPKPKTRGRPSKKSKTETATETTKRVIKPKANENQTNNINNSEALSAQPEKPLRKTRARSTTNSKTK</sequence>
<dbReference type="Proteomes" id="UP000245609">
    <property type="component" value="Unassembled WGS sequence"/>
</dbReference>
<feature type="compositionally biased region" description="Polar residues" evidence="1">
    <location>
        <begin position="273"/>
        <end position="282"/>
    </location>
</feature>
<feature type="non-terminal residue" evidence="2">
    <location>
        <position position="1"/>
    </location>
</feature>
<organism evidence="2 3">
    <name type="scientific">Smittium megazygosporum</name>
    <dbReference type="NCBI Taxonomy" id="133381"/>
    <lineage>
        <taxon>Eukaryota</taxon>
        <taxon>Fungi</taxon>
        <taxon>Fungi incertae sedis</taxon>
        <taxon>Zoopagomycota</taxon>
        <taxon>Kickxellomycotina</taxon>
        <taxon>Harpellomycetes</taxon>
        <taxon>Harpellales</taxon>
        <taxon>Legeriomycetaceae</taxon>
        <taxon>Smittium</taxon>
    </lineage>
</organism>
<dbReference type="EMBL" id="MBFS01002283">
    <property type="protein sequence ID" value="PVU99305.1"/>
    <property type="molecule type" value="Genomic_DNA"/>
</dbReference>
<feature type="region of interest" description="Disordered" evidence="1">
    <location>
        <begin position="232"/>
        <end position="414"/>
    </location>
</feature>
<feature type="compositionally biased region" description="Basic residues" evidence="1">
    <location>
        <begin position="317"/>
        <end position="326"/>
    </location>
</feature>
<evidence type="ECO:0000313" key="2">
    <source>
        <dbReference type="EMBL" id="PVU99305.1"/>
    </source>
</evidence>
<dbReference type="InterPro" id="IPR028364">
    <property type="entry name" value="Ribosomal_uL1/biogenesis"/>
</dbReference>
<comment type="caution">
    <text evidence="2">The sequence shown here is derived from an EMBL/GenBank/DDBJ whole genome shotgun (WGS) entry which is preliminary data.</text>
</comment>
<name>A0A2T9Z3Y0_9FUNG</name>
<dbReference type="CDD" id="cd00403">
    <property type="entry name" value="Ribosomal_L1"/>
    <property type="match status" value="1"/>
</dbReference>
<dbReference type="InterPro" id="IPR023674">
    <property type="entry name" value="Ribosomal_uL1-like"/>
</dbReference>
<protein>
    <recommendedName>
        <fullName evidence="4">Ribosomal protein L1</fullName>
    </recommendedName>
</protein>
<dbReference type="AlphaFoldDB" id="A0A2T9Z3Y0"/>
<gene>
    <name evidence="2" type="ORF">BB560_005527</name>
</gene>
<reference evidence="2 3" key="1">
    <citation type="journal article" date="2018" name="MBio">
        <title>Comparative Genomics Reveals the Core Gene Toolbox for the Fungus-Insect Symbiosis.</title>
        <authorList>
            <person name="Wang Y."/>
            <person name="Stata M."/>
            <person name="Wang W."/>
            <person name="Stajich J.E."/>
            <person name="White M.M."/>
            <person name="Moncalvo J.M."/>
        </authorList>
    </citation>
    <scope>NUCLEOTIDE SEQUENCE [LARGE SCALE GENOMIC DNA]</scope>
    <source>
        <strain evidence="2 3">SC-DP-2</strain>
    </source>
</reference>